<name>A0A378WFL5_MYCFO</name>
<accession>A0A378WFL5</accession>
<dbReference type="Pfam" id="PF01520">
    <property type="entry name" value="Amidase_3"/>
    <property type="match status" value="1"/>
</dbReference>
<dbReference type="Gene3D" id="3.40.630.40">
    <property type="entry name" value="Zn-dependent exopeptidases"/>
    <property type="match status" value="1"/>
</dbReference>
<proteinExistence type="predicted"/>
<dbReference type="EMBL" id="UGQY01000006">
    <property type="protein sequence ID" value="SUA31683.1"/>
    <property type="molecule type" value="Genomic_DNA"/>
</dbReference>
<protein>
    <submittedName>
        <fullName evidence="2">N-acetylmuramoyl-L-alanine amidase</fullName>
    </submittedName>
</protein>
<organism evidence="2 3">
    <name type="scientific">Mycolicibacterium fortuitum</name>
    <name type="common">Mycobacterium fortuitum</name>
    <dbReference type="NCBI Taxonomy" id="1766"/>
    <lineage>
        <taxon>Bacteria</taxon>
        <taxon>Bacillati</taxon>
        <taxon>Actinomycetota</taxon>
        <taxon>Actinomycetes</taxon>
        <taxon>Mycobacteriales</taxon>
        <taxon>Mycobacteriaceae</taxon>
        <taxon>Mycolicibacterium</taxon>
    </lineage>
</organism>
<reference evidence="2 3" key="1">
    <citation type="submission" date="2018-06" db="EMBL/GenBank/DDBJ databases">
        <authorList>
            <consortium name="Pathogen Informatics"/>
            <person name="Doyle S."/>
        </authorList>
    </citation>
    <scope>NUCLEOTIDE SEQUENCE [LARGE SCALE GENOMIC DNA]</scope>
    <source>
        <strain evidence="2 3">NCTC1542</strain>
    </source>
</reference>
<dbReference type="GO" id="GO:0008745">
    <property type="term" value="F:N-acetylmuramoyl-L-alanine amidase activity"/>
    <property type="evidence" value="ECO:0007669"/>
    <property type="project" value="InterPro"/>
</dbReference>
<feature type="domain" description="MurNAc-LAA" evidence="1">
    <location>
        <begin position="2"/>
        <end position="78"/>
    </location>
</feature>
<sequence>MDLAHSIHSQLVAAGFTPATHTGINGLTARSDLAELNLDDYPAIQIALGNTTNTTDAEMIETADGRQKYADAIVEGLTAALAAQ</sequence>
<dbReference type="AlphaFoldDB" id="A0A378WFL5"/>
<dbReference type="SUPFAM" id="SSF53187">
    <property type="entry name" value="Zn-dependent exopeptidases"/>
    <property type="match status" value="1"/>
</dbReference>
<dbReference type="GO" id="GO:0009253">
    <property type="term" value="P:peptidoglycan catabolic process"/>
    <property type="evidence" value="ECO:0007669"/>
    <property type="project" value="InterPro"/>
</dbReference>
<evidence type="ECO:0000313" key="2">
    <source>
        <dbReference type="EMBL" id="SUA31683.1"/>
    </source>
</evidence>
<evidence type="ECO:0000259" key="1">
    <source>
        <dbReference type="Pfam" id="PF01520"/>
    </source>
</evidence>
<dbReference type="Proteomes" id="UP000255389">
    <property type="component" value="Unassembled WGS sequence"/>
</dbReference>
<evidence type="ECO:0000313" key="3">
    <source>
        <dbReference type="Proteomes" id="UP000255389"/>
    </source>
</evidence>
<dbReference type="InterPro" id="IPR002508">
    <property type="entry name" value="MurNAc-LAA_cat"/>
</dbReference>
<gene>
    <name evidence="2" type="ORF">NCTC1542_07038</name>
</gene>